<evidence type="ECO:0000313" key="2">
    <source>
        <dbReference type="EMBL" id="MDW9254022.1"/>
    </source>
</evidence>
<feature type="compositionally biased region" description="Basic and acidic residues" evidence="1">
    <location>
        <begin position="118"/>
        <end position="144"/>
    </location>
</feature>
<gene>
    <name evidence="2" type="ORF">C7S16_1132</name>
</gene>
<comment type="caution">
    <text evidence="2">The sequence shown here is derived from an EMBL/GenBank/DDBJ whole genome shotgun (WGS) entry which is preliminary data.</text>
</comment>
<reference evidence="2" key="1">
    <citation type="submission" date="2018-08" db="EMBL/GenBank/DDBJ databases">
        <title>Identification of Burkholderia cepacia strains that express a Burkholderia pseudomallei-like capsular polysaccharide.</title>
        <authorList>
            <person name="Burtnick M.N."/>
            <person name="Vongsouvath M."/>
            <person name="Newton P."/>
            <person name="Wuthiekanun V."/>
            <person name="Limmathurotsakul D."/>
            <person name="Brett P.J."/>
            <person name="Chantratita N."/>
            <person name="Dance D.A."/>
        </authorList>
    </citation>
    <scope>NUCLEOTIDE SEQUENCE</scope>
    <source>
        <strain evidence="2">SBXCC001</strain>
    </source>
</reference>
<evidence type="ECO:0000256" key="1">
    <source>
        <dbReference type="SAM" id="MobiDB-lite"/>
    </source>
</evidence>
<organism evidence="2 3">
    <name type="scientific">Burkholderia thailandensis</name>
    <dbReference type="NCBI Taxonomy" id="57975"/>
    <lineage>
        <taxon>Bacteria</taxon>
        <taxon>Pseudomonadati</taxon>
        <taxon>Pseudomonadota</taxon>
        <taxon>Betaproteobacteria</taxon>
        <taxon>Burkholderiales</taxon>
        <taxon>Burkholderiaceae</taxon>
        <taxon>Burkholderia</taxon>
        <taxon>pseudomallei group</taxon>
    </lineage>
</organism>
<name>A0AAW9CV29_BURTH</name>
<sequence>MTSTTGADGARARRRHVCGRDVSCRAVFRRAAQRACAGAPAVSVAAMGGGGARMVRVDARDGRDADARRQEVIGDVGAAVRMHVGWLGGVVRQARAAGPKRRAHSPCPVRTRAALAETKPDRKPLEPGFERFRGPNGEKRLENG</sequence>
<accession>A0AAW9CV29</accession>
<evidence type="ECO:0000313" key="3">
    <source>
        <dbReference type="Proteomes" id="UP001272137"/>
    </source>
</evidence>
<dbReference type="Proteomes" id="UP001272137">
    <property type="component" value="Unassembled WGS sequence"/>
</dbReference>
<dbReference type="EMBL" id="QXCT01000002">
    <property type="protein sequence ID" value="MDW9254022.1"/>
    <property type="molecule type" value="Genomic_DNA"/>
</dbReference>
<dbReference type="AlphaFoldDB" id="A0AAW9CV29"/>
<proteinExistence type="predicted"/>
<protein>
    <submittedName>
        <fullName evidence="2">Uncharacterized protein</fullName>
    </submittedName>
</protein>
<feature type="region of interest" description="Disordered" evidence="1">
    <location>
        <begin position="96"/>
        <end position="144"/>
    </location>
</feature>